<feature type="repeat" description="PPR" evidence="3">
    <location>
        <begin position="662"/>
        <end position="696"/>
    </location>
</feature>
<feature type="region of interest" description="Disordered" evidence="4">
    <location>
        <begin position="1022"/>
        <end position="1041"/>
    </location>
</feature>
<reference evidence="5" key="1">
    <citation type="submission" date="2021-08" db="EMBL/GenBank/DDBJ databases">
        <title>WGS assembly of Ceratopteris richardii.</title>
        <authorList>
            <person name="Marchant D.B."/>
            <person name="Chen G."/>
            <person name="Jenkins J."/>
            <person name="Shu S."/>
            <person name="Leebens-Mack J."/>
            <person name="Grimwood J."/>
            <person name="Schmutz J."/>
            <person name="Soltis P."/>
            <person name="Soltis D."/>
            <person name="Chen Z.-H."/>
        </authorList>
    </citation>
    <scope>NUCLEOTIDE SEQUENCE</scope>
    <source>
        <strain evidence="5">Whitten #5841</strain>
        <tissue evidence="5">Leaf</tissue>
    </source>
</reference>
<comment type="caution">
    <text evidence="5">The sequence shown here is derived from an EMBL/GenBank/DDBJ whole genome shotgun (WGS) entry which is preliminary data.</text>
</comment>
<dbReference type="PROSITE" id="PS51375">
    <property type="entry name" value="PPR"/>
    <property type="match status" value="10"/>
</dbReference>
<comment type="similarity">
    <text evidence="1">Belongs to the PPR family. P subfamily.</text>
</comment>
<dbReference type="PANTHER" id="PTHR47941">
    <property type="entry name" value="PENTATRICOPEPTIDE REPEAT-CONTAINING PROTEIN 3, MITOCHONDRIAL"/>
    <property type="match status" value="1"/>
</dbReference>
<feature type="repeat" description="PPR" evidence="3">
    <location>
        <begin position="872"/>
        <end position="906"/>
    </location>
</feature>
<keyword evidence="6" id="KW-1185">Reference proteome</keyword>
<dbReference type="Pfam" id="PF13041">
    <property type="entry name" value="PPR_2"/>
    <property type="match status" value="4"/>
</dbReference>
<sequence>MSADCFRATSIQTEPTLYMFQARCSSMEGFQYPSKNAAAIAHDDGNLFLHVFHKNAERQISERAAAFPRVRKKFLAEENLEEASNHISVTGHKLRQDCADTIDGDVRNSDSSNGVDGGNLTGFNLIRLLPEKASGGPLSRAKDANLTSLTGETVRENMVKDNIDFMSTSIENLIFDETRARVASIDGHGHSSVISLDDSTTTDTAKAIFDETRARVASTDGHGHLSVLSLDGSTTTDTGKAIEMRNSGFTSFNGPDNSDVCEMHVAEDGYNRSKSFLLMDKDDDFNFASTEDVGIRSFNNEITEIGPCADGTGSSIAQKDLEKLNNNEIHHLSCMGDDHQLASTTNEICQHLKVSLSGNAATRMSSFAPCESTCFELGVALSENVICDESTLDNSQGVKFVVKDTIIESLSPVSHELSDLRSCAVIDDPAPWDEESQEDINSTLLDEMIEVSSYGQDKVECLSHITDPLLEGESGHKSKPTSVSHSDYDVIIMEVLKLAKNLPRNETLQEHLQPFSGHIDHLCGNAILYNLQKERLIFPALSFFDWMRVHTPCLLTSRSLCTMFTILRDANMLDKVLVLFNNLKHNKEIWQIQVFNSLLSALSKHCRYDEALLVFQDMSSRNIHPDSVTFSIMLNMAYKSGSRVNELWQIFTVMEQQKVFAGHEVFGALFKAFCQEGLIDEALKLLSVMEGRGLIPNIVIYNTLIGAFAKSGMLDEAEGLISEMEGKGIRMSIITYNILINAYANSKEFAVAEGILRKMLEKGPTPDVHSYTALIAAYGRNLLSEKAASVFLRMRKNGVSPNVVAYTALIHAYAEDGWYMKAEHAFENMIREGFVPTVETFTSLLHAFRQAGKLEKVKDIWKRMQSEGVMGTRATFNVLMDACAKQGEYAEARNVMNEFNRIGYKPDRKTFNILINAYTRGGQHSKAPDLLKEMRKAGFSPDSYTFTSLIFAFLRVRDFTQAFKYYEEMCIKNQLPDEFTYKKLRTLLDEKFELKAIRNMKTAVGVQRVKYIFEEKRPKSFRKKRSLHNSSRLSGSDRRLS</sequence>
<feature type="repeat" description="PPR" evidence="3">
    <location>
        <begin position="907"/>
        <end position="941"/>
    </location>
</feature>
<accession>A0A8T2UWI0</accession>
<dbReference type="InterPro" id="IPR011990">
    <property type="entry name" value="TPR-like_helical_dom_sf"/>
</dbReference>
<feature type="repeat" description="PPR" evidence="3">
    <location>
        <begin position="767"/>
        <end position="801"/>
    </location>
</feature>
<organism evidence="5 6">
    <name type="scientific">Ceratopteris richardii</name>
    <name type="common">Triangle waterfern</name>
    <dbReference type="NCBI Taxonomy" id="49495"/>
    <lineage>
        <taxon>Eukaryota</taxon>
        <taxon>Viridiplantae</taxon>
        <taxon>Streptophyta</taxon>
        <taxon>Embryophyta</taxon>
        <taxon>Tracheophyta</taxon>
        <taxon>Polypodiopsida</taxon>
        <taxon>Polypodiidae</taxon>
        <taxon>Polypodiales</taxon>
        <taxon>Pteridineae</taxon>
        <taxon>Pteridaceae</taxon>
        <taxon>Parkerioideae</taxon>
        <taxon>Ceratopteris</taxon>
    </lineage>
</organism>
<dbReference type="NCBIfam" id="TIGR00756">
    <property type="entry name" value="PPR"/>
    <property type="match status" value="10"/>
</dbReference>
<feature type="repeat" description="PPR" evidence="3">
    <location>
        <begin position="591"/>
        <end position="625"/>
    </location>
</feature>
<evidence type="ECO:0008006" key="7">
    <source>
        <dbReference type="Google" id="ProtNLM"/>
    </source>
</evidence>
<evidence type="ECO:0000313" key="6">
    <source>
        <dbReference type="Proteomes" id="UP000825935"/>
    </source>
</evidence>
<feature type="repeat" description="PPR" evidence="3">
    <location>
        <begin position="837"/>
        <end position="871"/>
    </location>
</feature>
<dbReference type="EMBL" id="CM035408">
    <property type="protein sequence ID" value="KAH7440591.1"/>
    <property type="molecule type" value="Genomic_DNA"/>
</dbReference>
<keyword evidence="2" id="KW-0677">Repeat</keyword>
<dbReference type="InterPro" id="IPR002885">
    <property type="entry name" value="PPR_rpt"/>
</dbReference>
<gene>
    <name evidence="5" type="ORF">KP509_03G001000</name>
</gene>
<evidence type="ECO:0000256" key="2">
    <source>
        <dbReference type="ARBA" id="ARBA00022737"/>
    </source>
</evidence>
<dbReference type="OrthoDB" id="5588846at2759"/>
<feature type="repeat" description="PPR" evidence="3">
    <location>
        <begin position="802"/>
        <end position="836"/>
    </location>
</feature>
<name>A0A8T2UWI0_CERRI</name>
<dbReference type="Pfam" id="PF13812">
    <property type="entry name" value="PPR_3"/>
    <property type="match status" value="1"/>
</dbReference>
<feature type="repeat" description="PPR" evidence="3">
    <location>
        <begin position="697"/>
        <end position="731"/>
    </location>
</feature>
<dbReference type="Proteomes" id="UP000825935">
    <property type="component" value="Chromosome 3"/>
</dbReference>
<evidence type="ECO:0000256" key="1">
    <source>
        <dbReference type="ARBA" id="ARBA00007626"/>
    </source>
</evidence>
<proteinExistence type="inferred from homology"/>
<dbReference type="Gene3D" id="1.25.40.10">
    <property type="entry name" value="Tetratricopeptide repeat domain"/>
    <property type="match status" value="4"/>
</dbReference>
<evidence type="ECO:0000256" key="3">
    <source>
        <dbReference type="PROSITE-ProRule" id="PRU00708"/>
    </source>
</evidence>
<feature type="repeat" description="PPR" evidence="3">
    <location>
        <begin position="732"/>
        <end position="766"/>
    </location>
</feature>
<feature type="repeat" description="PPR" evidence="3">
    <location>
        <begin position="942"/>
        <end position="976"/>
    </location>
</feature>
<dbReference type="AlphaFoldDB" id="A0A8T2UWI0"/>
<evidence type="ECO:0000313" key="5">
    <source>
        <dbReference type="EMBL" id="KAH7440591.1"/>
    </source>
</evidence>
<evidence type="ECO:0000256" key="4">
    <source>
        <dbReference type="SAM" id="MobiDB-lite"/>
    </source>
</evidence>
<dbReference type="Pfam" id="PF01535">
    <property type="entry name" value="PPR"/>
    <property type="match status" value="1"/>
</dbReference>
<protein>
    <recommendedName>
        <fullName evidence="7">Pentatricopeptide repeat-containing protein</fullName>
    </recommendedName>
</protein>